<evidence type="ECO:0000256" key="3">
    <source>
        <dbReference type="ARBA" id="ARBA00022679"/>
    </source>
</evidence>
<evidence type="ECO:0000256" key="2">
    <source>
        <dbReference type="ARBA" id="ARBA00022475"/>
    </source>
</evidence>
<dbReference type="Pfam" id="PF00953">
    <property type="entry name" value="Glycos_transf_4"/>
    <property type="match status" value="1"/>
</dbReference>
<accession>A0A9W5VWD5</accession>
<feature type="transmembrane region" description="Helical" evidence="8">
    <location>
        <begin position="262"/>
        <end position="281"/>
    </location>
</feature>
<comment type="caution">
    <text evidence="9">The sequence shown here is derived from an EMBL/GenBank/DDBJ whole genome shotgun (WGS) entry which is preliminary data.</text>
</comment>
<dbReference type="Proteomes" id="UP000014387">
    <property type="component" value="Unassembled WGS sequence"/>
</dbReference>
<feature type="transmembrane region" description="Helical" evidence="8">
    <location>
        <begin position="164"/>
        <end position="183"/>
    </location>
</feature>
<keyword evidence="6 8" id="KW-0472">Membrane</keyword>
<proteinExistence type="predicted"/>
<feature type="transmembrane region" description="Helical" evidence="8">
    <location>
        <begin position="302"/>
        <end position="332"/>
    </location>
</feature>
<feature type="binding site" evidence="7">
    <location>
        <position position="224"/>
    </location>
    <ligand>
        <name>Mg(2+)</name>
        <dbReference type="ChEBI" id="CHEBI:18420"/>
    </ligand>
</feature>
<gene>
    <name evidence="9" type="ORF">HMPREF9238_00509</name>
</gene>
<keyword evidence="7" id="KW-0460">Magnesium</keyword>
<feature type="transmembrane region" description="Helical" evidence="8">
    <location>
        <begin position="218"/>
        <end position="242"/>
    </location>
</feature>
<dbReference type="GO" id="GO:0005886">
    <property type="term" value="C:plasma membrane"/>
    <property type="evidence" value="ECO:0007669"/>
    <property type="project" value="UniProtKB-SubCell"/>
</dbReference>
<organism evidence="9 10">
    <name type="scientific">Gleimia europaea ACS-120-V-Col10b</name>
    <dbReference type="NCBI Taxonomy" id="883069"/>
    <lineage>
        <taxon>Bacteria</taxon>
        <taxon>Bacillati</taxon>
        <taxon>Actinomycetota</taxon>
        <taxon>Actinomycetes</taxon>
        <taxon>Actinomycetales</taxon>
        <taxon>Actinomycetaceae</taxon>
        <taxon>Gleimia</taxon>
    </lineage>
</organism>
<dbReference type="InterPro" id="IPR000715">
    <property type="entry name" value="Glycosyl_transferase_4"/>
</dbReference>
<keyword evidence="10" id="KW-1185">Reference proteome</keyword>
<reference evidence="9 10" key="1">
    <citation type="submission" date="2013-05" db="EMBL/GenBank/DDBJ databases">
        <title>The Genome Sequence of Actinomyces europaeus ACS-120-V-COL10B.</title>
        <authorList>
            <consortium name="The Broad Institute Genomics Platform"/>
            <person name="Earl A."/>
            <person name="Ward D."/>
            <person name="Feldgarden M."/>
            <person name="Gevers D."/>
            <person name="Saerens B."/>
            <person name="Vaneechoutte M."/>
            <person name="Walker B."/>
            <person name="Young S."/>
            <person name="Zeng Q."/>
            <person name="Gargeya S."/>
            <person name="Fitzgerald M."/>
            <person name="Haas B."/>
            <person name="Abouelleil A."/>
            <person name="Allen A.W."/>
            <person name="Alvarado L."/>
            <person name="Arachchi H.M."/>
            <person name="Berlin A.M."/>
            <person name="Chapman S.B."/>
            <person name="Gainer-Dewar J."/>
            <person name="Goldberg J."/>
            <person name="Griggs A."/>
            <person name="Gujja S."/>
            <person name="Hansen M."/>
            <person name="Howarth C."/>
            <person name="Imamovic A."/>
            <person name="Ireland A."/>
            <person name="Larimer J."/>
            <person name="McCowan C."/>
            <person name="Murphy C."/>
            <person name="Pearson M."/>
            <person name="Poon T.W."/>
            <person name="Priest M."/>
            <person name="Roberts A."/>
            <person name="Saif S."/>
            <person name="Shea T."/>
            <person name="Sisk P."/>
            <person name="Sykes S."/>
            <person name="Wortman J."/>
            <person name="Nusbaum C."/>
            <person name="Birren B."/>
        </authorList>
    </citation>
    <scope>NUCLEOTIDE SEQUENCE [LARGE SCALE GENOMIC DNA]</scope>
    <source>
        <strain evidence="9 10">ACS-120-V-Col10b</strain>
    </source>
</reference>
<dbReference type="GO" id="GO:0009103">
    <property type="term" value="P:lipopolysaccharide biosynthetic process"/>
    <property type="evidence" value="ECO:0007669"/>
    <property type="project" value="TreeGrafter"/>
</dbReference>
<evidence type="ECO:0000313" key="10">
    <source>
        <dbReference type="Proteomes" id="UP000014387"/>
    </source>
</evidence>
<evidence type="ECO:0000256" key="8">
    <source>
        <dbReference type="SAM" id="Phobius"/>
    </source>
</evidence>
<dbReference type="PANTHER" id="PTHR22926">
    <property type="entry name" value="PHOSPHO-N-ACETYLMURAMOYL-PENTAPEPTIDE-TRANSFERASE"/>
    <property type="match status" value="1"/>
</dbReference>
<evidence type="ECO:0000256" key="6">
    <source>
        <dbReference type="ARBA" id="ARBA00023136"/>
    </source>
</evidence>
<feature type="transmembrane region" description="Helical" evidence="8">
    <location>
        <begin position="79"/>
        <end position="99"/>
    </location>
</feature>
<dbReference type="GO" id="GO:0016780">
    <property type="term" value="F:phosphotransferase activity, for other substituted phosphate groups"/>
    <property type="evidence" value="ECO:0007669"/>
    <property type="project" value="InterPro"/>
</dbReference>
<dbReference type="RefSeq" id="WP_016443867.1">
    <property type="nucleotide sequence ID" value="NZ_KE150266.1"/>
</dbReference>
<feature type="transmembrane region" description="Helical" evidence="8">
    <location>
        <begin position="338"/>
        <end position="357"/>
    </location>
</feature>
<protein>
    <submittedName>
        <fullName evidence="9">Uncharacterized protein</fullName>
    </submittedName>
</protein>
<feature type="transmembrane region" description="Helical" evidence="8">
    <location>
        <begin position="139"/>
        <end position="157"/>
    </location>
</feature>
<sequence>MKLYILVMVLAAGITFVMTAIMRRLSLEWRVLTPVRERDVHTVPTPRLGGVGMALGFIIAMLFASRLDYFNPVFQTGTPWAVMIGVLAIALLGLVDDIWDLDWLAKLAGQILVAVFMAYFGVQLISFPIFGITIGSSNLSLFVTIFMFVAIMNAVNFVDGLDGLAAGVVGIGAFSFFVYSYMLTRVTGALTYATTSSLIVAVLVGICVGFLPHNFHPASIFMGDSGALTLGTIVAAAGIIVTGQIDPSVLGTEQVITGLLPIVLPLLVIVIPLVDMTLAVFRRLRAGKSPFQADRMHLHHRLLNLGHSQVGVVMIMYLWTAVITFSAVALIVFSPKQVAAVAIPAVIASIVFTVRFLPGLRQKMQRK</sequence>
<comment type="subcellular location">
    <subcellularLocation>
        <location evidence="1">Cell membrane</location>
        <topology evidence="1">Multi-pass membrane protein</topology>
    </subcellularLocation>
</comment>
<feature type="transmembrane region" description="Helical" evidence="8">
    <location>
        <begin position="6"/>
        <end position="27"/>
    </location>
</feature>
<dbReference type="PANTHER" id="PTHR22926:SF3">
    <property type="entry name" value="UNDECAPRENYL-PHOSPHATE ALPHA-N-ACETYLGLUCOSAMINYL 1-PHOSPHATE TRANSFERASE"/>
    <property type="match status" value="1"/>
</dbReference>
<dbReference type="OrthoDB" id="9783652at2"/>
<keyword evidence="3" id="KW-0808">Transferase</keyword>
<dbReference type="GO" id="GO:0046872">
    <property type="term" value="F:metal ion binding"/>
    <property type="evidence" value="ECO:0007669"/>
    <property type="project" value="UniProtKB-KW"/>
</dbReference>
<keyword evidence="4 8" id="KW-0812">Transmembrane</keyword>
<dbReference type="AlphaFoldDB" id="A0A9W5VWD5"/>
<keyword evidence="7" id="KW-0479">Metal-binding</keyword>
<evidence type="ECO:0000256" key="4">
    <source>
        <dbReference type="ARBA" id="ARBA00022692"/>
    </source>
</evidence>
<feature type="transmembrane region" description="Helical" evidence="8">
    <location>
        <begin position="111"/>
        <end position="133"/>
    </location>
</feature>
<keyword evidence="2" id="KW-1003">Cell membrane</keyword>
<comment type="cofactor">
    <cofactor evidence="7">
        <name>Mg(2+)</name>
        <dbReference type="ChEBI" id="CHEBI:18420"/>
    </cofactor>
</comment>
<feature type="binding site" evidence="7">
    <location>
        <position position="156"/>
    </location>
    <ligand>
        <name>Mg(2+)</name>
        <dbReference type="ChEBI" id="CHEBI:18420"/>
    </ligand>
</feature>
<evidence type="ECO:0000256" key="5">
    <source>
        <dbReference type="ARBA" id="ARBA00022989"/>
    </source>
</evidence>
<feature type="transmembrane region" description="Helical" evidence="8">
    <location>
        <begin position="189"/>
        <end position="211"/>
    </location>
</feature>
<evidence type="ECO:0000256" key="7">
    <source>
        <dbReference type="PIRSR" id="PIRSR600715-1"/>
    </source>
</evidence>
<evidence type="ECO:0000256" key="1">
    <source>
        <dbReference type="ARBA" id="ARBA00004651"/>
    </source>
</evidence>
<dbReference type="GO" id="GO:0071555">
    <property type="term" value="P:cell wall organization"/>
    <property type="evidence" value="ECO:0007669"/>
    <property type="project" value="TreeGrafter"/>
</dbReference>
<evidence type="ECO:0000313" key="9">
    <source>
        <dbReference type="EMBL" id="EPD30755.1"/>
    </source>
</evidence>
<dbReference type="GO" id="GO:0044038">
    <property type="term" value="P:cell wall macromolecule biosynthetic process"/>
    <property type="evidence" value="ECO:0007669"/>
    <property type="project" value="TreeGrafter"/>
</dbReference>
<keyword evidence="5 8" id="KW-1133">Transmembrane helix</keyword>
<name>A0A9W5VWD5_9ACTO</name>
<dbReference type="CDD" id="cd06853">
    <property type="entry name" value="GT_WecA_like"/>
    <property type="match status" value="1"/>
</dbReference>
<feature type="transmembrane region" description="Helical" evidence="8">
    <location>
        <begin position="48"/>
        <end position="67"/>
    </location>
</feature>
<dbReference type="EMBL" id="AGWN01000001">
    <property type="protein sequence ID" value="EPD30755.1"/>
    <property type="molecule type" value="Genomic_DNA"/>
</dbReference>